<dbReference type="SMART" id="SM00173">
    <property type="entry name" value="RAS"/>
    <property type="match status" value="1"/>
</dbReference>
<evidence type="ECO:0000259" key="1">
    <source>
        <dbReference type="Pfam" id="PF07727"/>
    </source>
</evidence>
<dbReference type="PRINTS" id="PR00449">
    <property type="entry name" value="RASTRNSFRMNG"/>
</dbReference>
<dbReference type="Pfam" id="PF07727">
    <property type="entry name" value="RVT_2"/>
    <property type="match status" value="2"/>
</dbReference>
<organism evidence="2 3">
    <name type="scientific">Hibiscus syriacus</name>
    <name type="common">Rose of Sharon</name>
    <dbReference type="NCBI Taxonomy" id="106335"/>
    <lineage>
        <taxon>Eukaryota</taxon>
        <taxon>Viridiplantae</taxon>
        <taxon>Streptophyta</taxon>
        <taxon>Embryophyta</taxon>
        <taxon>Tracheophyta</taxon>
        <taxon>Spermatophyta</taxon>
        <taxon>Magnoliopsida</taxon>
        <taxon>eudicotyledons</taxon>
        <taxon>Gunneridae</taxon>
        <taxon>Pentapetalae</taxon>
        <taxon>rosids</taxon>
        <taxon>malvids</taxon>
        <taxon>Malvales</taxon>
        <taxon>Malvaceae</taxon>
        <taxon>Malvoideae</taxon>
        <taxon>Hibiscus</taxon>
    </lineage>
</organism>
<reference evidence="2" key="1">
    <citation type="submission" date="2019-09" db="EMBL/GenBank/DDBJ databases">
        <title>Draft genome information of white flower Hibiscus syriacus.</title>
        <authorList>
            <person name="Kim Y.-M."/>
        </authorList>
    </citation>
    <scope>NUCLEOTIDE SEQUENCE [LARGE SCALE GENOMIC DNA]</scope>
    <source>
        <strain evidence="2">YM2019G1</strain>
    </source>
</reference>
<dbReference type="FunFam" id="3.40.50.300:FF:003486">
    <property type="entry name" value="Major sperm protein"/>
    <property type="match status" value="1"/>
</dbReference>
<dbReference type="InterPro" id="IPR001806">
    <property type="entry name" value="Small_GTPase"/>
</dbReference>
<dbReference type="PROSITE" id="PS51419">
    <property type="entry name" value="RAB"/>
    <property type="match status" value="1"/>
</dbReference>
<accession>A0A6A3ASY4</accession>
<evidence type="ECO:0000313" key="2">
    <source>
        <dbReference type="EMBL" id="KAE8706487.1"/>
    </source>
</evidence>
<gene>
    <name evidence="2" type="ORF">F3Y22_tig00110392pilonHSYRG00023</name>
</gene>
<dbReference type="PANTHER" id="PTHR11439">
    <property type="entry name" value="GAG-POL-RELATED RETROTRANSPOSON"/>
    <property type="match status" value="1"/>
</dbReference>
<dbReference type="SUPFAM" id="SSF56672">
    <property type="entry name" value="DNA/RNA polymerases"/>
    <property type="match status" value="1"/>
</dbReference>
<dbReference type="SMART" id="SM00175">
    <property type="entry name" value="RAB"/>
    <property type="match status" value="1"/>
</dbReference>
<proteinExistence type="predicted"/>
<dbReference type="Gene3D" id="3.40.50.300">
    <property type="entry name" value="P-loop containing nucleotide triphosphate hydrolases"/>
    <property type="match status" value="1"/>
</dbReference>
<dbReference type="GO" id="GO:0005525">
    <property type="term" value="F:GTP binding"/>
    <property type="evidence" value="ECO:0007669"/>
    <property type="project" value="InterPro"/>
</dbReference>
<dbReference type="CDD" id="cd09272">
    <property type="entry name" value="RNase_HI_RT_Ty1"/>
    <property type="match status" value="1"/>
</dbReference>
<keyword evidence="3" id="KW-1185">Reference proteome</keyword>
<feature type="domain" description="Reverse transcriptase Ty1/copia-type" evidence="1">
    <location>
        <begin position="11"/>
        <end position="105"/>
    </location>
</feature>
<dbReference type="GO" id="GO:0003924">
    <property type="term" value="F:GTPase activity"/>
    <property type="evidence" value="ECO:0007669"/>
    <property type="project" value="InterPro"/>
</dbReference>
<comment type="caution">
    <text evidence="2">The sequence shown here is derived from an EMBL/GenBank/DDBJ whole genome shotgun (WGS) entry which is preliminary data.</text>
</comment>
<dbReference type="InterPro" id="IPR005225">
    <property type="entry name" value="Small_GTP-bd"/>
</dbReference>
<sequence length="553" mass="62103">MDNEYSAFLRNHTWDLVPRSAQSNVGYKWVFRVKRRPDGSTDRYKDCLVAKGYSQEADRDYFETFSLVMKPVTVRIILTLALHHVWPIKQLDANNMFLNGKLHEETPRAWNLELSGFILHYGFFKSNADAYIFIYASNGIYMYFLVYVDDIILTGYNTVALDQFVPLLAKHFSLKDMGSLSRFLGIEVVPTSTGLFLFQAQYISHILSQFYMDGAKSVSTPMSTSNKIPPADPSSAVGVFIYRRLLGLLQYLNLTHPYISFAFNSLSKYMHGPLGSHWIAARRVLRYLKGTLCHGLFLHSRTPLRLTAFADADWGGSLADGKSTIAYVLYLGSNIVSWKYAPQKTVSRSSTKVEYRALAHATTEILWVQHPLQEIGVSLASSPVLFYDNLSATSLHVHHVPSTVQLVDALTKPLGRKLFLYLRSKIGVSDGSSILRGVLEISTNVLLGDMGTGKTSLVLRFVKGQFSDYQESTIGAAFFTQVLSLNEATIKFDIWDTAGQERYHSLAPMYYRGAAAAVVVYDITSSVASCRTPLILSFEHVYSVMIKHRSLSN</sequence>
<evidence type="ECO:0000313" key="3">
    <source>
        <dbReference type="Proteomes" id="UP000436088"/>
    </source>
</evidence>
<feature type="domain" description="Reverse transcriptase Ty1/copia-type" evidence="1">
    <location>
        <begin position="106"/>
        <end position="223"/>
    </location>
</feature>
<dbReference type="PANTHER" id="PTHR11439:SF450">
    <property type="entry name" value="REVERSE TRANSCRIPTASE TY1_COPIA-TYPE DOMAIN-CONTAINING PROTEIN"/>
    <property type="match status" value="1"/>
</dbReference>
<dbReference type="InterPro" id="IPR013103">
    <property type="entry name" value="RVT_2"/>
</dbReference>
<protein>
    <submittedName>
        <fullName evidence="2">Ras-related protein Rab5</fullName>
    </submittedName>
</protein>
<dbReference type="InterPro" id="IPR043502">
    <property type="entry name" value="DNA/RNA_pol_sf"/>
</dbReference>
<dbReference type="EMBL" id="VEPZ02000969">
    <property type="protein sequence ID" value="KAE8706487.1"/>
    <property type="molecule type" value="Genomic_DNA"/>
</dbReference>
<dbReference type="Pfam" id="PF00071">
    <property type="entry name" value="Ras"/>
    <property type="match status" value="1"/>
</dbReference>
<name>A0A6A3ASY4_HIBSY</name>
<dbReference type="NCBIfam" id="TIGR00231">
    <property type="entry name" value="small_GTP"/>
    <property type="match status" value="1"/>
</dbReference>
<dbReference type="Proteomes" id="UP000436088">
    <property type="component" value="Unassembled WGS sequence"/>
</dbReference>
<dbReference type="InterPro" id="IPR027417">
    <property type="entry name" value="P-loop_NTPase"/>
</dbReference>
<dbReference type="SUPFAM" id="SSF52540">
    <property type="entry name" value="P-loop containing nucleoside triphosphate hydrolases"/>
    <property type="match status" value="1"/>
</dbReference>
<dbReference type="AlphaFoldDB" id="A0A6A3ASY4"/>